<feature type="transmembrane region" description="Helical" evidence="1">
    <location>
        <begin position="172"/>
        <end position="193"/>
    </location>
</feature>
<evidence type="ECO:0000313" key="2">
    <source>
        <dbReference type="EMBL" id="KAK8377245.1"/>
    </source>
</evidence>
<accession>A0AAW0SPK1</accession>
<keyword evidence="3" id="KW-1185">Reference proteome</keyword>
<name>A0AAW0SPK1_SCYPA</name>
<feature type="transmembrane region" description="Helical" evidence="1">
    <location>
        <begin position="213"/>
        <end position="235"/>
    </location>
</feature>
<proteinExistence type="predicted"/>
<dbReference type="Proteomes" id="UP001487740">
    <property type="component" value="Unassembled WGS sequence"/>
</dbReference>
<reference evidence="2 3" key="1">
    <citation type="submission" date="2023-03" db="EMBL/GenBank/DDBJ databases">
        <title>High-quality genome of Scylla paramamosain provides insights in environmental adaptation.</title>
        <authorList>
            <person name="Zhang L."/>
        </authorList>
    </citation>
    <scope>NUCLEOTIDE SEQUENCE [LARGE SCALE GENOMIC DNA]</scope>
    <source>
        <strain evidence="2">LZ_2023a</strain>
        <tissue evidence="2">Muscle</tissue>
    </source>
</reference>
<gene>
    <name evidence="2" type="ORF">O3P69_013709</name>
</gene>
<dbReference type="AlphaFoldDB" id="A0AAW0SPK1"/>
<organism evidence="2 3">
    <name type="scientific">Scylla paramamosain</name>
    <name type="common">Mud crab</name>
    <dbReference type="NCBI Taxonomy" id="85552"/>
    <lineage>
        <taxon>Eukaryota</taxon>
        <taxon>Metazoa</taxon>
        <taxon>Ecdysozoa</taxon>
        <taxon>Arthropoda</taxon>
        <taxon>Crustacea</taxon>
        <taxon>Multicrustacea</taxon>
        <taxon>Malacostraca</taxon>
        <taxon>Eumalacostraca</taxon>
        <taxon>Eucarida</taxon>
        <taxon>Decapoda</taxon>
        <taxon>Pleocyemata</taxon>
        <taxon>Brachyura</taxon>
        <taxon>Eubrachyura</taxon>
        <taxon>Portunoidea</taxon>
        <taxon>Portunidae</taxon>
        <taxon>Portuninae</taxon>
        <taxon>Scylla</taxon>
    </lineage>
</organism>
<sequence>MKHLRKLHSYCSTGMPYPSEHKSTLETAGSFRAHRESCKTSPASELNNTQFHKCDKCPLSSLLHVVVLQPAARPHLPPTPAFTTAHPPSCIRTPLGDEDEGDLLNGAVVFLLGWVEQGKERGDWLSSLDPRTTRHLLTFRSTRLESRAAHRVGWQGIPNTVAMVLCRARRGVAVLCLAAVFSLNNVTVSAATAPTDSRRTIYLPLTDALSYEQIVKAGYVVVVVAAIISVWYLHFGGKGVHTMRLLDHSALQPHAAQAKLHRMEDSPSSLPSLSLLLDALDLYQ</sequence>
<keyword evidence="1" id="KW-1133">Transmembrane helix</keyword>
<evidence type="ECO:0000313" key="3">
    <source>
        <dbReference type="Proteomes" id="UP001487740"/>
    </source>
</evidence>
<evidence type="ECO:0000256" key="1">
    <source>
        <dbReference type="SAM" id="Phobius"/>
    </source>
</evidence>
<protein>
    <submittedName>
        <fullName evidence="2">Uncharacterized protein</fullName>
    </submittedName>
</protein>
<keyword evidence="1" id="KW-0812">Transmembrane</keyword>
<comment type="caution">
    <text evidence="2">The sequence shown here is derived from an EMBL/GenBank/DDBJ whole genome shotgun (WGS) entry which is preliminary data.</text>
</comment>
<keyword evidence="1" id="KW-0472">Membrane</keyword>
<dbReference type="EMBL" id="JARAKH010000047">
    <property type="protein sequence ID" value="KAK8377245.1"/>
    <property type="molecule type" value="Genomic_DNA"/>
</dbReference>